<dbReference type="PANTHER" id="PTHR21569:SF1">
    <property type="entry name" value="SMALL RIBOSOMAL SUBUNIT PROTEIN US9M"/>
    <property type="match status" value="1"/>
</dbReference>
<dbReference type="Pfam" id="PF00380">
    <property type="entry name" value="Ribosomal_S9"/>
    <property type="match status" value="1"/>
</dbReference>
<comment type="caution">
    <text evidence="7">The sequence shown here is derived from an EMBL/GenBank/DDBJ whole genome shotgun (WGS) entry which is preliminary data.</text>
</comment>
<keyword evidence="2 4" id="KW-0689">Ribosomal protein</keyword>
<dbReference type="InterPro" id="IPR020568">
    <property type="entry name" value="Ribosomal_Su5_D2-typ_SF"/>
</dbReference>
<dbReference type="Proteomes" id="UP000177383">
    <property type="component" value="Unassembled WGS sequence"/>
</dbReference>
<protein>
    <recommendedName>
        <fullName evidence="5">30S ribosomal protein S9</fullName>
    </recommendedName>
</protein>
<name>A0A1F5ZRJ8_9BACT</name>
<feature type="compositionally biased region" description="Basic and acidic residues" evidence="6">
    <location>
        <begin position="1"/>
        <end position="16"/>
    </location>
</feature>
<dbReference type="InterPro" id="IPR014721">
    <property type="entry name" value="Ribsml_uS5_D2-typ_fold_subgr"/>
</dbReference>
<organism evidence="7 8">
    <name type="scientific">Candidatus Gottesmanbacteria bacterium RIFCSPHIGHO2_01_FULL_39_10</name>
    <dbReference type="NCBI Taxonomy" id="1798375"/>
    <lineage>
        <taxon>Bacteria</taxon>
        <taxon>Candidatus Gottesmaniibacteriota</taxon>
    </lineage>
</organism>
<evidence type="ECO:0000313" key="7">
    <source>
        <dbReference type="EMBL" id="OGG15089.1"/>
    </source>
</evidence>
<evidence type="ECO:0000256" key="6">
    <source>
        <dbReference type="SAM" id="MobiDB-lite"/>
    </source>
</evidence>
<accession>A0A1F5ZRJ8</accession>
<feature type="region of interest" description="Disordered" evidence="6">
    <location>
        <begin position="1"/>
        <end position="21"/>
    </location>
</feature>
<dbReference type="GO" id="GO:0015935">
    <property type="term" value="C:small ribosomal subunit"/>
    <property type="evidence" value="ECO:0007669"/>
    <property type="project" value="TreeGrafter"/>
</dbReference>
<dbReference type="GO" id="GO:0006412">
    <property type="term" value="P:translation"/>
    <property type="evidence" value="ECO:0007669"/>
    <property type="project" value="InterPro"/>
</dbReference>
<dbReference type="PANTHER" id="PTHR21569">
    <property type="entry name" value="RIBOSOMAL PROTEIN S9"/>
    <property type="match status" value="1"/>
</dbReference>
<evidence type="ECO:0000256" key="5">
    <source>
        <dbReference type="RuleBase" id="RU003816"/>
    </source>
</evidence>
<reference evidence="7 8" key="1">
    <citation type="journal article" date="2016" name="Nat. Commun.">
        <title>Thousands of microbial genomes shed light on interconnected biogeochemical processes in an aquifer system.</title>
        <authorList>
            <person name="Anantharaman K."/>
            <person name="Brown C.T."/>
            <person name="Hug L.A."/>
            <person name="Sharon I."/>
            <person name="Castelle C.J."/>
            <person name="Probst A.J."/>
            <person name="Thomas B.C."/>
            <person name="Singh A."/>
            <person name="Wilkins M.J."/>
            <person name="Karaoz U."/>
            <person name="Brodie E.L."/>
            <person name="Williams K.H."/>
            <person name="Hubbard S.S."/>
            <person name="Banfield J.F."/>
        </authorList>
    </citation>
    <scope>NUCLEOTIDE SEQUENCE [LARGE SCALE GENOMIC DNA]</scope>
</reference>
<gene>
    <name evidence="7" type="ORF">A2773_04325</name>
</gene>
<keyword evidence="3 4" id="KW-0687">Ribonucleoprotein</keyword>
<evidence type="ECO:0000256" key="1">
    <source>
        <dbReference type="ARBA" id="ARBA00005251"/>
    </source>
</evidence>
<dbReference type="SUPFAM" id="SSF54211">
    <property type="entry name" value="Ribosomal protein S5 domain 2-like"/>
    <property type="match status" value="1"/>
</dbReference>
<dbReference type="EMBL" id="MFJE01000005">
    <property type="protein sequence ID" value="OGG15089.1"/>
    <property type="molecule type" value="Genomic_DNA"/>
</dbReference>
<dbReference type="InterPro" id="IPR000754">
    <property type="entry name" value="Ribosomal_uS9"/>
</dbReference>
<proteinExistence type="inferred from homology"/>
<feature type="compositionally biased region" description="Basic residues" evidence="6">
    <location>
        <begin position="136"/>
        <end position="156"/>
    </location>
</feature>
<dbReference type="Gene3D" id="3.30.230.10">
    <property type="match status" value="1"/>
</dbReference>
<evidence type="ECO:0000256" key="2">
    <source>
        <dbReference type="ARBA" id="ARBA00022980"/>
    </source>
</evidence>
<sequence length="156" mass="17721">MPKKTKEPTKPKEEKTSFYQAVGRRKESTARVRLVLTEELVLHSKSYKKGDVVINSRSADHYFPGKIFKEMYLLPFKLTGTQDRFITTAVISGGGLSGQLGALTQGIARSLEKIDKEKYRPLLKKQGLLTRDPRTKERRKAGFAQKARAKKQSPKR</sequence>
<evidence type="ECO:0000256" key="3">
    <source>
        <dbReference type="ARBA" id="ARBA00023274"/>
    </source>
</evidence>
<dbReference type="GO" id="GO:0003735">
    <property type="term" value="F:structural constituent of ribosome"/>
    <property type="evidence" value="ECO:0007669"/>
    <property type="project" value="InterPro"/>
</dbReference>
<evidence type="ECO:0000313" key="8">
    <source>
        <dbReference type="Proteomes" id="UP000177383"/>
    </source>
</evidence>
<dbReference type="STRING" id="1798375.A2773_04325"/>
<dbReference type="GO" id="GO:0003723">
    <property type="term" value="F:RNA binding"/>
    <property type="evidence" value="ECO:0007669"/>
    <property type="project" value="TreeGrafter"/>
</dbReference>
<dbReference type="AlphaFoldDB" id="A0A1F5ZRJ8"/>
<comment type="similarity">
    <text evidence="1 4">Belongs to the universal ribosomal protein uS9 family.</text>
</comment>
<dbReference type="PROSITE" id="PS00360">
    <property type="entry name" value="RIBOSOMAL_S9"/>
    <property type="match status" value="1"/>
</dbReference>
<feature type="region of interest" description="Disordered" evidence="6">
    <location>
        <begin position="125"/>
        <end position="156"/>
    </location>
</feature>
<dbReference type="InterPro" id="IPR020574">
    <property type="entry name" value="Ribosomal_uS9_CS"/>
</dbReference>
<evidence type="ECO:0000256" key="4">
    <source>
        <dbReference type="RuleBase" id="RU003815"/>
    </source>
</evidence>